<organism evidence="1 2">
    <name type="scientific">Populus trichocarpa</name>
    <name type="common">Western balsam poplar</name>
    <name type="synonym">Populus balsamifera subsp. trichocarpa</name>
    <dbReference type="NCBI Taxonomy" id="3694"/>
    <lineage>
        <taxon>Eukaryota</taxon>
        <taxon>Viridiplantae</taxon>
        <taxon>Streptophyta</taxon>
        <taxon>Embryophyta</taxon>
        <taxon>Tracheophyta</taxon>
        <taxon>Spermatophyta</taxon>
        <taxon>Magnoliopsida</taxon>
        <taxon>eudicotyledons</taxon>
        <taxon>Gunneridae</taxon>
        <taxon>Pentapetalae</taxon>
        <taxon>rosids</taxon>
        <taxon>fabids</taxon>
        <taxon>Malpighiales</taxon>
        <taxon>Salicaceae</taxon>
        <taxon>Saliceae</taxon>
        <taxon>Populus</taxon>
    </lineage>
</organism>
<protein>
    <submittedName>
        <fullName evidence="1">Uncharacterized protein</fullName>
    </submittedName>
</protein>
<evidence type="ECO:0000313" key="1">
    <source>
        <dbReference type="EMBL" id="PNS94913.1"/>
    </source>
</evidence>
<reference evidence="1 2" key="1">
    <citation type="journal article" date="2006" name="Science">
        <title>The genome of black cottonwood, Populus trichocarpa (Torr. &amp; Gray).</title>
        <authorList>
            <person name="Tuskan G.A."/>
            <person name="Difazio S."/>
            <person name="Jansson S."/>
            <person name="Bohlmann J."/>
            <person name="Grigoriev I."/>
            <person name="Hellsten U."/>
            <person name="Putnam N."/>
            <person name="Ralph S."/>
            <person name="Rombauts S."/>
            <person name="Salamov A."/>
            <person name="Schein J."/>
            <person name="Sterck L."/>
            <person name="Aerts A."/>
            <person name="Bhalerao R.R."/>
            <person name="Bhalerao R.P."/>
            <person name="Blaudez D."/>
            <person name="Boerjan W."/>
            <person name="Brun A."/>
            <person name="Brunner A."/>
            <person name="Busov V."/>
            <person name="Campbell M."/>
            <person name="Carlson J."/>
            <person name="Chalot M."/>
            <person name="Chapman J."/>
            <person name="Chen G.L."/>
            <person name="Cooper D."/>
            <person name="Coutinho P.M."/>
            <person name="Couturier J."/>
            <person name="Covert S."/>
            <person name="Cronk Q."/>
            <person name="Cunningham R."/>
            <person name="Davis J."/>
            <person name="Degroeve S."/>
            <person name="Dejardin A."/>
            <person name="Depamphilis C."/>
            <person name="Detter J."/>
            <person name="Dirks B."/>
            <person name="Dubchak I."/>
            <person name="Duplessis S."/>
            <person name="Ehlting J."/>
            <person name="Ellis B."/>
            <person name="Gendler K."/>
            <person name="Goodstein D."/>
            <person name="Gribskov M."/>
            <person name="Grimwood J."/>
            <person name="Groover A."/>
            <person name="Gunter L."/>
            <person name="Hamberger B."/>
            <person name="Heinze B."/>
            <person name="Helariutta Y."/>
            <person name="Henrissat B."/>
            <person name="Holligan D."/>
            <person name="Holt R."/>
            <person name="Huang W."/>
            <person name="Islam-Faridi N."/>
            <person name="Jones S."/>
            <person name="Jones-Rhoades M."/>
            <person name="Jorgensen R."/>
            <person name="Joshi C."/>
            <person name="Kangasjarvi J."/>
            <person name="Karlsson J."/>
            <person name="Kelleher C."/>
            <person name="Kirkpatrick R."/>
            <person name="Kirst M."/>
            <person name="Kohler A."/>
            <person name="Kalluri U."/>
            <person name="Larimer F."/>
            <person name="Leebens-Mack J."/>
            <person name="Leple J.C."/>
            <person name="Locascio P."/>
            <person name="Lou Y."/>
            <person name="Lucas S."/>
            <person name="Martin F."/>
            <person name="Montanini B."/>
            <person name="Napoli C."/>
            <person name="Nelson D.R."/>
            <person name="Nelson C."/>
            <person name="Nieminen K."/>
            <person name="Nilsson O."/>
            <person name="Pereda V."/>
            <person name="Peter G."/>
            <person name="Philippe R."/>
            <person name="Pilate G."/>
            <person name="Poliakov A."/>
            <person name="Razumovskaya J."/>
            <person name="Richardson P."/>
            <person name="Rinaldi C."/>
            <person name="Ritland K."/>
            <person name="Rouze P."/>
            <person name="Ryaboy D."/>
            <person name="Schmutz J."/>
            <person name="Schrader J."/>
            <person name="Segerman B."/>
            <person name="Shin H."/>
            <person name="Siddiqui A."/>
            <person name="Sterky F."/>
            <person name="Terry A."/>
            <person name="Tsai C.J."/>
            <person name="Uberbacher E."/>
            <person name="Unneberg P."/>
            <person name="Vahala J."/>
            <person name="Wall K."/>
            <person name="Wessler S."/>
            <person name="Yang G."/>
            <person name="Yin T."/>
            <person name="Douglas C."/>
            <person name="Marra M."/>
            <person name="Sandberg G."/>
            <person name="Van de Peer Y."/>
            <person name="Rokhsar D."/>
        </authorList>
    </citation>
    <scope>NUCLEOTIDE SEQUENCE [LARGE SCALE GENOMIC DNA]</scope>
    <source>
        <strain evidence="2">cv. Nisqually</strain>
    </source>
</reference>
<proteinExistence type="predicted"/>
<keyword evidence="2" id="KW-1185">Reference proteome</keyword>
<sequence>MTPLGSSGLLFLLSANGVDFFFLAGSTMVARAFCFFYQKTGRQSLVLKCWVVMVPVGSLNMNTMRW</sequence>
<evidence type="ECO:0000313" key="2">
    <source>
        <dbReference type="Proteomes" id="UP000006729"/>
    </source>
</evidence>
<dbReference type="AlphaFoldDB" id="A0A2K1X2A5"/>
<dbReference type="InParanoid" id="A0A2K1X2A5"/>
<gene>
    <name evidence="1" type="ORF">POPTR_017G027200</name>
</gene>
<accession>A0A2K1X2A5</accession>
<name>A0A2K1X2A5_POPTR</name>
<dbReference type="Proteomes" id="UP000006729">
    <property type="component" value="Chromosome 17"/>
</dbReference>
<dbReference type="EMBL" id="CM009306">
    <property type="protein sequence ID" value="PNS94913.1"/>
    <property type="molecule type" value="Genomic_DNA"/>
</dbReference>